<evidence type="ECO:0000256" key="6">
    <source>
        <dbReference type="ARBA" id="ARBA00023139"/>
    </source>
</evidence>
<dbReference type="GO" id="GO:0006612">
    <property type="term" value="P:protein targeting to membrane"/>
    <property type="evidence" value="ECO:0007669"/>
    <property type="project" value="TreeGrafter"/>
</dbReference>
<dbReference type="InterPro" id="IPR039859">
    <property type="entry name" value="PFA4/ZDH16/20/ERF2-like"/>
</dbReference>
<evidence type="ECO:0000313" key="13">
    <source>
        <dbReference type="Proteomes" id="UP000756132"/>
    </source>
</evidence>
<dbReference type="Proteomes" id="UP000756132">
    <property type="component" value="Chromosome 1"/>
</dbReference>
<keyword evidence="5 10" id="KW-0472">Membrane</keyword>
<feature type="transmembrane region" description="Helical" evidence="10">
    <location>
        <begin position="200"/>
        <end position="223"/>
    </location>
</feature>
<dbReference type="GeneID" id="71980593"/>
<evidence type="ECO:0000313" key="12">
    <source>
        <dbReference type="EMBL" id="UJO12775.1"/>
    </source>
</evidence>
<keyword evidence="4 10" id="KW-1133">Transmembrane helix</keyword>
<dbReference type="GO" id="GO:0005794">
    <property type="term" value="C:Golgi apparatus"/>
    <property type="evidence" value="ECO:0007669"/>
    <property type="project" value="TreeGrafter"/>
</dbReference>
<evidence type="ECO:0000256" key="1">
    <source>
        <dbReference type="ARBA" id="ARBA00004141"/>
    </source>
</evidence>
<dbReference type="EMBL" id="CP090163">
    <property type="protein sequence ID" value="UJO12775.1"/>
    <property type="molecule type" value="Genomic_DNA"/>
</dbReference>
<proteinExistence type="inferred from homology"/>
<evidence type="ECO:0000256" key="7">
    <source>
        <dbReference type="ARBA" id="ARBA00023288"/>
    </source>
</evidence>
<evidence type="ECO:0000256" key="9">
    <source>
        <dbReference type="ARBA" id="ARBA00048048"/>
    </source>
</evidence>
<dbReference type="GO" id="GO:0019706">
    <property type="term" value="F:protein-cysteine S-palmitoyltransferase activity"/>
    <property type="evidence" value="ECO:0007669"/>
    <property type="project" value="UniProtKB-EC"/>
</dbReference>
<evidence type="ECO:0000256" key="8">
    <source>
        <dbReference type="ARBA" id="ARBA00023315"/>
    </source>
</evidence>
<feature type="transmembrane region" description="Helical" evidence="10">
    <location>
        <begin position="6"/>
        <end position="24"/>
    </location>
</feature>
<feature type="transmembrane region" description="Helical" evidence="10">
    <location>
        <begin position="79"/>
        <end position="97"/>
    </location>
</feature>
<protein>
    <recommendedName>
        <fullName evidence="10">Palmitoyltransferase</fullName>
        <ecNumber evidence="10">2.3.1.225</ecNumber>
    </recommendedName>
</protein>
<dbReference type="KEGG" id="ffu:CLAFUR5_00715"/>
<dbReference type="InterPro" id="IPR001594">
    <property type="entry name" value="Palmitoyltrfase_DHHC"/>
</dbReference>
<feature type="transmembrane region" description="Helical" evidence="10">
    <location>
        <begin position="264"/>
        <end position="285"/>
    </location>
</feature>
<keyword evidence="6" id="KW-0564">Palmitate</keyword>
<reference evidence="12" key="1">
    <citation type="submission" date="2021-12" db="EMBL/GenBank/DDBJ databases">
        <authorList>
            <person name="Zaccaron A."/>
            <person name="Stergiopoulos I."/>
        </authorList>
    </citation>
    <scope>NUCLEOTIDE SEQUENCE</scope>
    <source>
        <strain evidence="12">Race5_Kim</strain>
    </source>
</reference>
<dbReference type="PROSITE" id="PS50216">
    <property type="entry name" value="DHHC"/>
    <property type="match status" value="1"/>
</dbReference>
<evidence type="ECO:0000256" key="2">
    <source>
        <dbReference type="ARBA" id="ARBA00022679"/>
    </source>
</evidence>
<dbReference type="Pfam" id="PF01529">
    <property type="entry name" value="DHHC"/>
    <property type="match status" value="1"/>
</dbReference>
<dbReference type="OMA" id="HIYLIWA"/>
<dbReference type="RefSeq" id="XP_047757141.1">
    <property type="nucleotide sequence ID" value="XM_047899863.1"/>
</dbReference>
<reference evidence="12" key="2">
    <citation type="journal article" date="2022" name="Microb. Genom.">
        <title>A chromosome-scale genome assembly of the tomato pathogen Cladosporium fulvum reveals a compartmentalized genome architecture and the presence of a dispensable chromosome.</title>
        <authorList>
            <person name="Zaccaron A.Z."/>
            <person name="Chen L.H."/>
            <person name="Samaras A."/>
            <person name="Stergiopoulos I."/>
        </authorList>
    </citation>
    <scope>NUCLEOTIDE SEQUENCE</scope>
    <source>
        <strain evidence="12">Race5_Kim</strain>
    </source>
</reference>
<feature type="domain" description="Palmitoyltransferase DHHC" evidence="11">
    <location>
        <begin position="156"/>
        <end position="296"/>
    </location>
</feature>
<sequence>MGALRNIAIAVLVVSLITFVALFGRLPALRRTPIGWLQRILCLHLPNGLRKVDRSLTGGRMTHRSQRLGLYLFYEKNPAVLMIFLALLTGSAVLFLWNTVHRLPAGLLVPIPPLLAMPYTSTYLCVTYKKHYISEPNFRARMADYPYDHILFRSGTTCRTCSIVKPARSKHCGFCGFCVAKCDHHCPWVNNCLGRGNYRYFLALLLTLGMLQIYGAYLSWWLLRPYFNIDGSTGLLSWARMELLGNALVIAVNRGGISIAGVGLLAASTAALPLGLLAYHLYLIWAGMTTNESQKWSDWKDDMLDGHVFQASRVELRKHNRQRSAPRGVNGHHNPALDTFDDDAVVTWPLTSDTVLVRTQDGRPPQGQEHLWSRVWSLDDIDNIYDLGGLENFLDVLRGK</sequence>
<comment type="subcellular location">
    <subcellularLocation>
        <location evidence="1">Membrane</location>
        <topology evidence="1">Multi-pass membrane protein</topology>
    </subcellularLocation>
</comment>
<keyword evidence="2 10" id="KW-0808">Transferase</keyword>
<evidence type="ECO:0000256" key="4">
    <source>
        <dbReference type="ARBA" id="ARBA00022989"/>
    </source>
</evidence>
<accession>A0A9Q8L8J3</accession>
<evidence type="ECO:0000256" key="10">
    <source>
        <dbReference type="RuleBase" id="RU079119"/>
    </source>
</evidence>
<evidence type="ECO:0000259" key="11">
    <source>
        <dbReference type="Pfam" id="PF01529"/>
    </source>
</evidence>
<comment type="domain">
    <text evidence="10">The DHHC domain is required for palmitoyltransferase activity.</text>
</comment>
<dbReference type="GO" id="GO:0016020">
    <property type="term" value="C:membrane"/>
    <property type="evidence" value="ECO:0007669"/>
    <property type="project" value="UniProtKB-SubCell"/>
</dbReference>
<dbReference type="PANTHER" id="PTHR22883:SF480">
    <property type="entry name" value="PALMITOYLTRANSFERASE SWF1"/>
    <property type="match status" value="1"/>
</dbReference>
<keyword evidence="7" id="KW-0449">Lipoprotein</keyword>
<keyword evidence="13" id="KW-1185">Reference proteome</keyword>
<evidence type="ECO:0000256" key="5">
    <source>
        <dbReference type="ARBA" id="ARBA00023136"/>
    </source>
</evidence>
<dbReference type="OrthoDB" id="9909019at2759"/>
<keyword evidence="8 10" id="KW-0012">Acyltransferase</keyword>
<dbReference type="AlphaFoldDB" id="A0A9Q8L8J3"/>
<organism evidence="12 13">
    <name type="scientific">Passalora fulva</name>
    <name type="common">Tomato leaf mold</name>
    <name type="synonym">Cladosporium fulvum</name>
    <dbReference type="NCBI Taxonomy" id="5499"/>
    <lineage>
        <taxon>Eukaryota</taxon>
        <taxon>Fungi</taxon>
        <taxon>Dikarya</taxon>
        <taxon>Ascomycota</taxon>
        <taxon>Pezizomycotina</taxon>
        <taxon>Dothideomycetes</taxon>
        <taxon>Dothideomycetidae</taxon>
        <taxon>Mycosphaerellales</taxon>
        <taxon>Mycosphaerellaceae</taxon>
        <taxon>Fulvia</taxon>
    </lineage>
</organism>
<dbReference type="PANTHER" id="PTHR22883">
    <property type="entry name" value="ZINC FINGER DHHC DOMAIN CONTAINING PROTEIN"/>
    <property type="match status" value="1"/>
</dbReference>
<keyword evidence="3 10" id="KW-0812">Transmembrane</keyword>
<comment type="catalytic activity">
    <reaction evidence="9 10">
        <text>L-cysteinyl-[protein] + hexadecanoyl-CoA = S-hexadecanoyl-L-cysteinyl-[protein] + CoA</text>
        <dbReference type="Rhea" id="RHEA:36683"/>
        <dbReference type="Rhea" id="RHEA-COMP:10131"/>
        <dbReference type="Rhea" id="RHEA-COMP:11032"/>
        <dbReference type="ChEBI" id="CHEBI:29950"/>
        <dbReference type="ChEBI" id="CHEBI:57287"/>
        <dbReference type="ChEBI" id="CHEBI:57379"/>
        <dbReference type="ChEBI" id="CHEBI:74151"/>
        <dbReference type="EC" id="2.3.1.225"/>
    </reaction>
</comment>
<comment type="similarity">
    <text evidence="10">Belongs to the DHHC palmitoyltransferase family.</text>
</comment>
<dbReference type="EC" id="2.3.1.225" evidence="10"/>
<evidence type="ECO:0000256" key="3">
    <source>
        <dbReference type="ARBA" id="ARBA00022692"/>
    </source>
</evidence>
<dbReference type="GO" id="GO:0005783">
    <property type="term" value="C:endoplasmic reticulum"/>
    <property type="evidence" value="ECO:0007669"/>
    <property type="project" value="TreeGrafter"/>
</dbReference>
<gene>
    <name evidence="12" type="ORF">CLAFUR5_00715</name>
</gene>
<name>A0A9Q8L8J3_PASFU</name>